<dbReference type="SUPFAM" id="SSF46689">
    <property type="entry name" value="Homeodomain-like"/>
    <property type="match status" value="1"/>
</dbReference>
<evidence type="ECO:0000256" key="3">
    <source>
        <dbReference type="ARBA" id="ARBA00023163"/>
    </source>
</evidence>
<proteinExistence type="predicted"/>
<protein>
    <submittedName>
        <fullName evidence="5">AraC family transcriptional regulator</fullName>
    </submittedName>
</protein>
<dbReference type="Pfam" id="PF12625">
    <property type="entry name" value="Arabinose_bd"/>
    <property type="match status" value="1"/>
</dbReference>
<dbReference type="Pfam" id="PF12833">
    <property type="entry name" value="HTH_18"/>
    <property type="match status" value="1"/>
</dbReference>
<name>A0ABQ6M2M7_9GAMM</name>
<dbReference type="EMBL" id="BSYJ01000007">
    <property type="protein sequence ID" value="GMG88601.1"/>
    <property type="molecule type" value="Genomic_DNA"/>
</dbReference>
<keyword evidence="6" id="KW-1185">Reference proteome</keyword>
<dbReference type="PANTHER" id="PTHR47894:SF1">
    <property type="entry name" value="HTH-TYPE TRANSCRIPTIONAL REGULATOR VQSM"/>
    <property type="match status" value="1"/>
</dbReference>
<keyword evidence="2" id="KW-0238">DNA-binding</keyword>
<evidence type="ECO:0000256" key="1">
    <source>
        <dbReference type="ARBA" id="ARBA00023015"/>
    </source>
</evidence>
<gene>
    <name evidence="5" type="ORF">MNKW57_29220</name>
</gene>
<dbReference type="PANTHER" id="PTHR47894">
    <property type="entry name" value="HTH-TYPE TRANSCRIPTIONAL REGULATOR GADX"/>
    <property type="match status" value="1"/>
</dbReference>
<dbReference type="SMART" id="SM00342">
    <property type="entry name" value="HTH_ARAC"/>
    <property type="match status" value="1"/>
</dbReference>
<feature type="domain" description="HTH araC/xylS-type" evidence="4">
    <location>
        <begin position="237"/>
        <end position="335"/>
    </location>
</feature>
<keyword evidence="1" id="KW-0805">Transcription regulation</keyword>
<dbReference type="Proteomes" id="UP001224392">
    <property type="component" value="Unassembled WGS sequence"/>
</dbReference>
<evidence type="ECO:0000256" key="2">
    <source>
        <dbReference type="ARBA" id="ARBA00023125"/>
    </source>
</evidence>
<dbReference type="InterPro" id="IPR032687">
    <property type="entry name" value="AraC-type_N"/>
</dbReference>
<evidence type="ECO:0000313" key="6">
    <source>
        <dbReference type="Proteomes" id="UP001224392"/>
    </source>
</evidence>
<keyword evidence="3" id="KW-0804">Transcription</keyword>
<sequence>MYQWDFATEIMQRLFIGLERSGADVDEIVRRVGLDPAALGGERTILRLPENDSDQLLKVCAEVTGDPNIGLSLGQAMPAFGGLALEYLFLSSENFGAAMQRFTRYCRLLSSSFSSQLLPPANGRVRLEFGYNLPGSVSLRHSTELTAVCLVRFFRHVTFGEFQLASVGFVHTDACGAQQREAFFGVPAVLGQASNYIEFEQSVCAVRCMHAEPKVQALHESLMEKQLRTLKKRDLVIRVEAIIADLLESGEVNLEGVAARVGISPARLRQDLADVGAGFSQLVSGYRISLAKELLLDSALGIEEIVYRTGFSEPSPFYRAFKRSTGMTPVAFRERYARAAESQGG</sequence>
<dbReference type="PROSITE" id="PS01124">
    <property type="entry name" value="HTH_ARAC_FAMILY_2"/>
    <property type="match status" value="1"/>
</dbReference>
<comment type="caution">
    <text evidence="5">The sequence shown here is derived from an EMBL/GenBank/DDBJ whole genome shotgun (WGS) entry which is preliminary data.</text>
</comment>
<evidence type="ECO:0000313" key="5">
    <source>
        <dbReference type="EMBL" id="GMG88601.1"/>
    </source>
</evidence>
<dbReference type="InterPro" id="IPR018060">
    <property type="entry name" value="HTH_AraC"/>
</dbReference>
<reference evidence="5 6" key="1">
    <citation type="submission" date="2023-04" db="EMBL/GenBank/DDBJ databases">
        <title>Marinobulbifer ophiurae gen. nov., sp. Nov., isolate from tissue of brittle star Ophioplocus japonicus.</title>
        <authorList>
            <person name="Kawano K."/>
            <person name="Sawayama S."/>
            <person name="Nakagawa S."/>
        </authorList>
    </citation>
    <scope>NUCLEOTIDE SEQUENCE [LARGE SCALE GENOMIC DNA]</scope>
    <source>
        <strain evidence="5 6">NKW57</strain>
    </source>
</reference>
<dbReference type="InterPro" id="IPR009057">
    <property type="entry name" value="Homeodomain-like_sf"/>
</dbReference>
<accession>A0ABQ6M2M7</accession>
<dbReference type="Gene3D" id="1.10.10.60">
    <property type="entry name" value="Homeodomain-like"/>
    <property type="match status" value="1"/>
</dbReference>
<dbReference type="RefSeq" id="WP_285765210.1">
    <property type="nucleotide sequence ID" value="NZ_BSYJ01000007.1"/>
</dbReference>
<evidence type="ECO:0000259" key="4">
    <source>
        <dbReference type="PROSITE" id="PS01124"/>
    </source>
</evidence>
<organism evidence="5 6">
    <name type="scientific">Biformimicrobium ophioploci</name>
    <dbReference type="NCBI Taxonomy" id="3036711"/>
    <lineage>
        <taxon>Bacteria</taxon>
        <taxon>Pseudomonadati</taxon>
        <taxon>Pseudomonadota</taxon>
        <taxon>Gammaproteobacteria</taxon>
        <taxon>Cellvibrionales</taxon>
        <taxon>Microbulbiferaceae</taxon>
        <taxon>Biformimicrobium</taxon>
    </lineage>
</organism>